<proteinExistence type="predicted"/>
<sequence length="73" mass="8303">MAIDFSQYVVKMTTVADGKVLHKTEKGLLVEFKHNGVLFQHWFPEILTNYTDESVHSVPTFAFEEAIKSKSVS</sequence>
<protein>
    <recommendedName>
        <fullName evidence="3">KTSC domain-containing protein</fullName>
    </recommendedName>
</protein>
<evidence type="ECO:0008006" key="3">
    <source>
        <dbReference type="Google" id="ProtNLM"/>
    </source>
</evidence>
<keyword evidence="2" id="KW-1185">Reference proteome</keyword>
<name>A0ABX0A241_9BACT</name>
<dbReference type="EMBL" id="JAACJS010000015">
    <property type="protein sequence ID" value="NCI52017.1"/>
    <property type="molecule type" value="Genomic_DNA"/>
</dbReference>
<accession>A0ABX0A241</accession>
<dbReference type="RefSeq" id="WP_161820277.1">
    <property type="nucleotide sequence ID" value="NZ_JAACJS010000015.1"/>
</dbReference>
<comment type="caution">
    <text evidence="1">The sequence shown here is derived from an EMBL/GenBank/DDBJ whole genome shotgun (WGS) entry which is preliminary data.</text>
</comment>
<reference evidence="1 2" key="1">
    <citation type="submission" date="2020-01" db="EMBL/GenBank/DDBJ databases">
        <title>Genome analysis.</title>
        <authorList>
            <person name="Wu S."/>
            <person name="Wang G."/>
        </authorList>
    </citation>
    <scope>NUCLEOTIDE SEQUENCE [LARGE SCALE GENOMIC DNA]</scope>
    <source>
        <strain evidence="1 2">SYL130</strain>
    </source>
</reference>
<evidence type="ECO:0000313" key="2">
    <source>
        <dbReference type="Proteomes" id="UP000753802"/>
    </source>
</evidence>
<dbReference type="Proteomes" id="UP000753802">
    <property type="component" value="Unassembled WGS sequence"/>
</dbReference>
<organism evidence="1 2">
    <name type="scientific">Sediminibacterium roseum</name>
    <dbReference type="NCBI Taxonomy" id="1978412"/>
    <lineage>
        <taxon>Bacteria</taxon>
        <taxon>Pseudomonadati</taxon>
        <taxon>Bacteroidota</taxon>
        <taxon>Chitinophagia</taxon>
        <taxon>Chitinophagales</taxon>
        <taxon>Chitinophagaceae</taxon>
        <taxon>Sediminibacterium</taxon>
    </lineage>
</organism>
<gene>
    <name evidence="1" type="ORF">GWC95_18985</name>
</gene>
<evidence type="ECO:0000313" key="1">
    <source>
        <dbReference type="EMBL" id="NCI52017.1"/>
    </source>
</evidence>